<reference evidence="1 2" key="1">
    <citation type="journal article" date="2023" name="Mol. Biol. Evol.">
        <title>Genomics of Secondarily Temperate Adaptation in the Only Non-Antarctic Icefish.</title>
        <authorList>
            <person name="Rivera-Colon A.G."/>
            <person name="Rayamajhi N."/>
            <person name="Minhas B.F."/>
            <person name="Madrigal G."/>
            <person name="Bilyk K.T."/>
            <person name="Yoon V."/>
            <person name="Hune M."/>
            <person name="Gregory S."/>
            <person name="Cheng C.H.C."/>
            <person name="Catchen J.M."/>
        </authorList>
    </citation>
    <scope>NUCLEOTIDE SEQUENCE [LARGE SCALE GENOMIC DNA]</scope>
    <source>
        <tissue evidence="1">White muscle</tissue>
    </source>
</reference>
<name>A0AAN8CZW5_CHAGU</name>
<gene>
    <name evidence="1" type="ORF">CgunFtcFv8_007900</name>
</gene>
<dbReference type="Proteomes" id="UP001331515">
    <property type="component" value="Unassembled WGS sequence"/>
</dbReference>
<accession>A0AAN8CZW5</accession>
<organism evidence="1 2">
    <name type="scientific">Champsocephalus gunnari</name>
    <name type="common">Mackerel icefish</name>
    <dbReference type="NCBI Taxonomy" id="52237"/>
    <lineage>
        <taxon>Eukaryota</taxon>
        <taxon>Metazoa</taxon>
        <taxon>Chordata</taxon>
        <taxon>Craniata</taxon>
        <taxon>Vertebrata</taxon>
        <taxon>Euteleostomi</taxon>
        <taxon>Actinopterygii</taxon>
        <taxon>Neopterygii</taxon>
        <taxon>Teleostei</taxon>
        <taxon>Neoteleostei</taxon>
        <taxon>Acanthomorphata</taxon>
        <taxon>Eupercaria</taxon>
        <taxon>Perciformes</taxon>
        <taxon>Notothenioidei</taxon>
        <taxon>Channichthyidae</taxon>
        <taxon>Champsocephalus</taxon>
    </lineage>
</organism>
<protein>
    <submittedName>
        <fullName evidence="1">Uncharacterized protein</fullName>
    </submittedName>
</protein>
<evidence type="ECO:0000313" key="1">
    <source>
        <dbReference type="EMBL" id="KAK5913362.1"/>
    </source>
</evidence>
<proteinExistence type="predicted"/>
<keyword evidence="2" id="KW-1185">Reference proteome</keyword>
<comment type="caution">
    <text evidence="1">The sequence shown here is derived from an EMBL/GenBank/DDBJ whole genome shotgun (WGS) entry which is preliminary data.</text>
</comment>
<dbReference type="EMBL" id="JAURVH010001527">
    <property type="protein sequence ID" value="KAK5913362.1"/>
    <property type="molecule type" value="Genomic_DNA"/>
</dbReference>
<dbReference type="AlphaFoldDB" id="A0AAN8CZW5"/>
<sequence>MTTDGRSFPKSLQLTCNMADRSRSMERFQRRLEPLKVQHKRCERRLSPTVSVQMEVLTFPPPRTDLSRVMRMRARLWKVKHMRMMVVLMVKVQMIRAQEKARLKLSKRRSMQEEEIRRERKTV</sequence>
<evidence type="ECO:0000313" key="2">
    <source>
        <dbReference type="Proteomes" id="UP001331515"/>
    </source>
</evidence>